<dbReference type="InterPro" id="IPR001810">
    <property type="entry name" value="F-box_dom"/>
</dbReference>
<dbReference type="PANTHER" id="PTHR35546:SF16">
    <property type="entry name" value="F-BOX ASSOCIATED UBIQUITINATION EFFECTOR FAMILY PROTEIN-RELATED"/>
    <property type="match status" value="1"/>
</dbReference>
<dbReference type="InterPro" id="IPR017451">
    <property type="entry name" value="F-box-assoc_interact_dom"/>
</dbReference>
<dbReference type="Proteomes" id="UP000813462">
    <property type="component" value="Unassembled WGS sequence"/>
</dbReference>
<evidence type="ECO:0000313" key="2">
    <source>
        <dbReference type="EMBL" id="KAH7519257.1"/>
    </source>
</evidence>
<dbReference type="InterPro" id="IPR006527">
    <property type="entry name" value="F-box-assoc_dom_typ1"/>
</dbReference>
<dbReference type="AlphaFoldDB" id="A0A978UW91"/>
<dbReference type="EMBL" id="JAEACU010000008">
    <property type="protein sequence ID" value="KAH7519257.1"/>
    <property type="molecule type" value="Genomic_DNA"/>
</dbReference>
<dbReference type="OrthoDB" id="1845982at2759"/>
<dbReference type="NCBIfam" id="TIGR01640">
    <property type="entry name" value="F_box_assoc_1"/>
    <property type="match status" value="1"/>
</dbReference>
<dbReference type="InterPro" id="IPR036047">
    <property type="entry name" value="F-box-like_dom_sf"/>
</dbReference>
<name>A0A978UW91_ZIZJJ</name>
<dbReference type="PROSITE" id="PS50046">
    <property type="entry name" value="PHYTOCHROME_2"/>
    <property type="match status" value="1"/>
</dbReference>
<dbReference type="InterPro" id="IPR055290">
    <property type="entry name" value="At3g26010-like"/>
</dbReference>
<dbReference type="InterPro" id="IPR015915">
    <property type="entry name" value="Kelch-typ_b-propeller"/>
</dbReference>
<dbReference type="InterPro" id="IPR016132">
    <property type="entry name" value="Phyto_chromo_attachment"/>
</dbReference>
<dbReference type="Gene3D" id="1.20.1280.50">
    <property type="match status" value="1"/>
</dbReference>
<comment type="caution">
    <text evidence="2">The sequence shown here is derived from an EMBL/GenBank/DDBJ whole genome shotgun (WGS) entry which is preliminary data.</text>
</comment>
<evidence type="ECO:0000313" key="3">
    <source>
        <dbReference type="Proteomes" id="UP000813462"/>
    </source>
</evidence>
<gene>
    <name evidence="2" type="ORF">FEM48_Zijuj08G0016900</name>
</gene>
<sequence length="390" mass="45733">MDDSIVVGHPPDDIIFQILSRTSLKTLGRCRLLNKEWYETTYDSNFTQHFFKRIDIVISGFFIQDLKHPQGYFSSFLPIEEEAAKQDDVDENTKLSLSFLPPAGAGSVKILAAARTQGIILLCDYNYMRYYVCKPATKQWRTIPSPNTRRFSTKAIAIVVLGSHRDGLRFKIVRFSSEVNRTYVVRCEIFDSENWAWKRLNCIRLPDDAFLLSKPPAVSVRGKLYWLISKKQIFVFDLETESWGIFAAPKAAYENEYCYDETQLVEYQGRLGLIFMGNKECIQLWVLEDYNQNRHHHHHHHHNHHHVVWRKRGEINIEEVNQVEPVSSPVGFCNADVLVMKGFFRMIFYKFQNNNNHPIISKVVRLDYPFTDARQVFFFQSDFEPVKFRN</sequence>
<dbReference type="SUPFAM" id="SSF117281">
    <property type="entry name" value="Kelch motif"/>
    <property type="match status" value="1"/>
</dbReference>
<reference evidence="2" key="1">
    <citation type="journal article" date="2021" name="Front. Plant Sci.">
        <title>Chromosome-Scale Genome Assembly for Chinese Sour Jujube and Insights Into Its Genome Evolution and Domestication Signature.</title>
        <authorList>
            <person name="Shen L.-Y."/>
            <person name="Luo H."/>
            <person name="Wang X.-L."/>
            <person name="Wang X.-M."/>
            <person name="Qiu X.-J."/>
            <person name="Liu H."/>
            <person name="Zhou S.-S."/>
            <person name="Jia K.-H."/>
            <person name="Nie S."/>
            <person name="Bao Y.-T."/>
            <person name="Zhang R.-G."/>
            <person name="Yun Q.-Z."/>
            <person name="Chai Y.-H."/>
            <person name="Lu J.-Y."/>
            <person name="Li Y."/>
            <person name="Zhao S.-W."/>
            <person name="Mao J.-F."/>
            <person name="Jia S.-G."/>
            <person name="Mao Y.-M."/>
        </authorList>
    </citation>
    <scope>NUCLEOTIDE SEQUENCE</scope>
    <source>
        <strain evidence="2">AT0</strain>
        <tissue evidence="2">Leaf</tissue>
    </source>
</reference>
<dbReference type="Pfam" id="PF00646">
    <property type="entry name" value="F-box"/>
    <property type="match status" value="1"/>
</dbReference>
<dbReference type="PANTHER" id="PTHR35546">
    <property type="entry name" value="F-BOX PROTEIN INTERACTION DOMAIN PROTEIN-RELATED"/>
    <property type="match status" value="1"/>
</dbReference>
<protein>
    <recommendedName>
        <fullName evidence="1">Phytochrome chromophore attachment site domain-containing protein</fullName>
    </recommendedName>
</protein>
<dbReference type="SUPFAM" id="SSF81383">
    <property type="entry name" value="F-box domain"/>
    <property type="match status" value="1"/>
</dbReference>
<proteinExistence type="predicted"/>
<evidence type="ECO:0000259" key="1">
    <source>
        <dbReference type="PROSITE" id="PS50046"/>
    </source>
</evidence>
<feature type="domain" description="Phytochrome chromophore attachment site" evidence="1">
    <location>
        <begin position="336"/>
        <end position="382"/>
    </location>
</feature>
<organism evidence="2 3">
    <name type="scientific">Ziziphus jujuba var. spinosa</name>
    <dbReference type="NCBI Taxonomy" id="714518"/>
    <lineage>
        <taxon>Eukaryota</taxon>
        <taxon>Viridiplantae</taxon>
        <taxon>Streptophyta</taxon>
        <taxon>Embryophyta</taxon>
        <taxon>Tracheophyta</taxon>
        <taxon>Spermatophyta</taxon>
        <taxon>Magnoliopsida</taxon>
        <taxon>eudicotyledons</taxon>
        <taxon>Gunneridae</taxon>
        <taxon>Pentapetalae</taxon>
        <taxon>rosids</taxon>
        <taxon>fabids</taxon>
        <taxon>Rosales</taxon>
        <taxon>Rhamnaceae</taxon>
        <taxon>Paliureae</taxon>
        <taxon>Ziziphus</taxon>
    </lineage>
</organism>
<dbReference type="Pfam" id="PF07734">
    <property type="entry name" value="FBA_1"/>
    <property type="match status" value="1"/>
</dbReference>
<accession>A0A978UW91</accession>
<dbReference type="Gene3D" id="2.120.10.80">
    <property type="entry name" value="Kelch-type beta propeller"/>
    <property type="match status" value="1"/>
</dbReference>